<gene>
    <name evidence="3" type="ORF">ENW73_02930</name>
</gene>
<dbReference type="GO" id="GO:0016779">
    <property type="term" value="F:nucleotidyltransferase activity"/>
    <property type="evidence" value="ECO:0007669"/>
    <property type="project" value="UniProtKB-ARBA"/>
</dbReference>
<name>A0A7C6A8J9_UNCW3</name>
<keyword evidence="1" id="KW-0808">Transferase</keyword>
<dbReference type="EMBL" id="DTLI01000071">
    <property type="protein sequence ID" value="HHS51808.1"/>
    <property type="molecule type" value="Genomic_DNA"/>
</dbReference>
<evidence type="ECO:0000256" key="2">
    <source>
        <dbReference type="ARBA" id="ARBA00023315"/>
    </source>
</evidence>
<dbReference type="SUPFAM" id="SSF51161">
    <property type="entry name" value="Trimeric LpxA-like enzymes"/>
    <property type="match status" value="1"/>
</dbReference>
<dbReference type="InterPro" id="IPR023917">
    <property type="entry name" value="Bifunctiontional_GlmU_bac-type"/>
</dbReference>
<dbReference type="PANTHER" id="PTHR43584">
    <property type="entry name" value="NUCLEOTIDYL TRANSFERASE"/>
    <property type="match status" value="1"/>
</dbReference>
<accession>A0A7C6A8J9</accession>
<dbReference type="InterPro" id="IPR050065">
    <property type="entry name" value="GlmU-like"/>
</dbReference>
<organism evidence="3">
    <name type="scientific">candidate division WOR-3 bacterium</name>
    <dbReference type="NCBI Taxonomy" id="2052148"/>
    <lineage>
        <taxon>Bacteria</taxon>
        <taxon>Bacteria division WOR-3</taxon>
    </lineage>
</organism>
<comment type="caution">
    <text evidence="3">The sequence shown here is derived from an EMBL/GenBank/DDBJ whole genome shotgun (WGS) entry which is preliminary data.</text>
</comment>
<dbReference type="AlphaFoldDB" id="A0A7C6A8J9"/>
<dbReference type="Gene3D" id="2.160.10.10">
    <property type="entry name" value="Hexapeptide repeat proteins"/>
    <property type="match status" value="1"/>
</dbReference>
<evidence type="ECO:0008006" key="4">
    <source>
        <dbReference type="Google" id="ProtNLM"/>
    </source>
</evidence>
<reference evidence="3" key="1">
    <citation type="journal article" date="2020" name="mSystems">
        <title>Genome- and Community-Level Interaction Insights into Carbon Utilization and Element Cycling Functions of Hydrothermarchaeota in Hydrothermal Sediment.</title>
        <authorList>
            <person name="Zhou Z."/>
            <person name="Liu Y."/>
            <person name="Xu W."/>
            <person name="Pan J."/>
            <person name="Luo Z.H."/>
            <person name="Li M."/>
        </authorList>
    </citation>
    <scope>NUCLEOTIDE SEQUENCE [LARGE SCALE GENOMIC DNA]</scope>
    <source>
        <strain evidence="3">SpSt-876</strain>
    </source>
</reference>
<dbReference type="InterPro" id="IPR011004">
    <property type="entry name" value="Trimer_LpxA-like_sf"/>
</dbReference>
<dbReference type="GO" id="GO:0016746">
    <property type="term" value="F:acyltransferase activity"/>
    <property type="evidence" value="ECO:0007669"/>
    <property type="project" value="UniProtKB-KW"/>
</dbReference>
<dbReference type="PANTHER" id="PTHR43584:SF9">
    <property type="entry name" value="TRANSFERASE HEXAPEPTIDE REPEAT CONTAINING PROTEIN"/>
    <property type="match status" value="1"/>
</dbReference>
<keyword evidence="2" id="KW-0012">Acyltransferase</keyword>
<evidence type="ECO:0000256" key="1">
    <source>
        <dbReference type="ARBA" id="ARBA00022679"/>
    </source>
</evidence>
<evidence type="ECO:0000313" key="3">
    <source>
        <dbReference type="EMBL" id="HHS51808.1"/>
    </source>
</evidence>
<dbReference type="NCBIfam" id="TIGR03991">
    <property type="entry name" value="alt_bact_glmU"/>
    <property type="match status" value="1"/>
</dbReference>
<sequence length="405" mass="45450">MLFVYEDAGFKNFLPLVYTRPVFELRCGNFTILERIQRFYPQEPICLLVREYLVPVTKDKFPKCLVLSTKSKIPESKEPTLFLSARAILEAKIPIEGEDEIFIEPKGASAERKLNQEVIGFRMSGAKLLRLPITTQKIKALKSKEVPARLINYPWDLIALNSEFLKKDFPVGQVKGTLEPRAIIYGDLSRLYLEEGSRVEPGVILDLHSGPIYIDQGARIKATSLIEGPSYIGKNTIIDGGKIRPDCSFGENCRICGEIEVSIFQGFANKHHEGFIGHSYIGEWVNLGALTTNSDLRNDYGSVKVVIGKKEIDSGMTKIGCFIGDHSKTAIGTLINTGTVIGIFANCFELGLSPKVIPSFSWGTKKRWSVEDALKTAKTMMARRNVVLTKSYERLIRYLYKIVRD</sequence>
<dbReference type="Pfam" id="PF13562">
    <property type="entry name" value="NTP_transf_4"/>
    <property type="match status" value="1"/>
</dbReference>
<proteinExistence type="predicted"/>
<protein>
    <recommendedName>
        <fullName evidence="4">Glucose-1-phosphate thymidylyltransferase</fullName>
    </recommendedName>
</protein>